<dbReference type="AlphaFoldDB" id="A0A8J6NTW1"/>
<evidence type="ECO:0000256" key="3">
    <source>
        <dbReference type="ARBA" id="ARBA00022741"/>
    </source>
</evidence>
<dbReference type="CDD" id="cd03235">
    <property type="entry name" value="ABC_Metallic_Cations"/>
    <property type="match status" value="1"/>
</dbReference>
<evidence type="ECO:0000259" key="5">
    <source>
        <dbReference type="PROSITE" id="PS50893"/>
    </source>
</evidence>
<dbReference type="InterPro" id="IPR003439">
    <property type="entry name" value="ABC_transporter-like_ATP-bd"/>
</dbReference>
<dbReference type="InterPro" id="IPR050153">
    <property type="entry name" value="Metal_Ion_Import_ABC"/>
</dbReference>
<organism evidence="6 7">
    <name type="scientific">Candidatus Desulfatibia profunda</name>
    <dbReference type="NCBI Taxonomy" id="2841695"/>
    <lineage>
        <taxon>Bacteria</taxon>
        <taxon>Pseudomonadati</taxon>
        <taxon>Thermodesulfobacteriota</taxon>
        <taxon>Desulfobacteria</taxon>
        <taxon>Desulfobacterales</taxon>
        <taxon>Desulfobacterales incertae sedis</taxon>
        <taxon>Candidatus Desulfatibia</taxon>
    </lineage>
</organism>
<comment type="similarity">
    <text evidence="1">Belongs to the ABC transporter superfamily.</text>
</comment>
<dbReference type="SMART" id="SM00382">
    <property type="entry name" value="AAA"/>
    <property type="match status" value="1"/>
</dbReference>
<evidence type="ECO:0000313" key="7">
    <source>
        <dbReference type="Proteomes" id="UP000603434"/>
    </source>
</evidence>
<dbReference type="FunFam" id="3.40.50.300:FF:000134">
    <property type="entry name" value="Iron-enterobactin ABC transporter ATP-binding protein"/>
    <property type="match status" value="1"/>
</dbReference>
<proteinExistence type="inferred from homology"/>
<keyword evidence="4 6" id="KW-0067">ATP-binding</keyword>
<gene>
    <name evidence="6" type="ORF">H8E23_09215</name>
</gene>
<dbReference type="GO" id="GO:0005524">
    <property type="term" value="F:ATP binding"/>
    <property type="evidence" value="ECO:0007669"/>
    <property type="project" value="UniProtKB-KW"/>
</dbReference>
<dbReference type="PROSITE" id="PS50893">
    <property type="entry name" value="ABC_TRANSPORTER_2"/>
    <property type="match status" value="1"/>
</dbReference>
<evidence type="ECO:0000256" key="1">
    <source>
        <dbReference type="ARBA" id="ARBA00005417"/>
    </source>
</evidence>
<keyword evidence="2" id="KW-0813">Transport</keyword>
<name>A0A8J6NTW1_9BACT</name>
<keyword evidence="3" id="KW-0547">Nucleotide-binding</keyword>
<dbReference type="PANTHER" id="PTHR42734">
    <property type="entry name" value="METAL TRANSPORT SYSTEM ATP-BINDING PROTEIN TM_0124-RELATED"/>
    <property type="match status" value="1"/>
</dbReference>
<protein>
    <submittedName>
        <fullName evidence="6">ABC transporter ATP-binding protein</fullName>
    </submittedName>
</protein>
<dbReference type="InterPro" id="IPR027417">
    <property type="entry name" value="P-loop_NTPase"/>
</dbReference>
<dbReference type="InterPro" id="IPR017871">
    <property type="entry name" value="ABC_transporter-like_CS"/>
</dbReference>
<dbReference type="Gene3D" id="3.40.50.300">
    <property type="entry name" value="P-loop containing nucleotide triphosphate hydrolases"/>
    <property type="match status" value="1"/>
</dbReference>
<dbReference type="EMBL" id="JACNJH010000137">
    <property type="protein sequence ID" value="MBC8361564.1"/>
    <property type="molecule type" value="Genomic_DNA"/>
</dbReference>
<feature type="domain" description="ABC transporter" evidence="5">
    <location>
        <begin position="16"/>
        <end position="249"/>
    </location>
</feature>
<dbReference type="GO" id="GO:0016887">
    <property type="term" value="F:ATP hydrolysis activity"/>
    <property type="evidence" value="ECO:0007669"/>
    <property type="project" value="InterPro"/>
</dbReference>
<accession>A0A8J6NTW1</accession>
<dbReference type="PANTHER" id="PTHR42734:SF17">
    <property type="entry name" value="METAL TRANSPORT SYSTEM ATP-BINDING PROTEIN TM_0124-RELATED"/>
    <property type="match status" value="1"/>
</dbReference>
<dbReference type="InterPro" id="IPR003593">
    <property type="entry name" value="AAA+_ATPase"/>
</dbReference>
<dbReference type="SUPFAM" id="SSF52540">
    <property type="entry name" value="P-loop containing nucleoside triphosphate hydrolases"/>
    <property type="match status" value="1"/>
</dbReference>
<evidence type="ECO:0000313" key="6">
    <source>
        <dbReference type="EMBL" id="MBC8361564.1"/>
    </source>
</evidence>
<dbReference type="PROSITE" id="PS00211">
    <property type="entry name" value="ABC_TRANSPORTER_1"/>
    <property type="match status" value="1"/>
</dbReference>
<evidence type="ECO:0000256" key="4">
    <source>
        <dbReference type="ARBA" id="ARBA00022840"/>
    </source>
</evidence>
<dbReference type="Pfam" id="PF00005">
    <property type="entry name" value="ABC_tran"/>
    <property type="match status" value="1"/>
</dbReference>
<dbReference type="Proteomes" id="UP000603434">
    <property type="component" value="Unassembled WGS sequence"/>
</dbReference>
<evidence type="ECO:0000256" key="2">
    <source>
        <dbReference type="ARBA" id="ARBA00022448"/>
    </source>
</evidence>
<sequence length="270" mass="29951">MKAAAIDTENEKAVYVDLHDVWVAFDSKWILKSIYFKCYAGEIFGIVGPNGGGKTTLLNVILGLVRPAKGSVKLFGQPPGKNSRLDIGYLPQISRADRTFPVTVLDVVLMGLYNRLGFFTRPDRKSKEVAMELLAQVHMAEHAHRPFGVLSGGQQQRVNIARALAAKPKLLILDEPSTGVDSVAQEDFYELLAKLRDEQGVSVIMVSHDIGMVTSQADRVACLNTQLHYHGEPDSCFAAQIQEKVYGKDMKVMVHDSKCATCYHRHENHD</sequence>
<comment type="caution">
    <text evidence="6">The sequence shown here is derived from an EMBL/GenBank/DDBJ whole genome shotgun (WGS) entry which is preliminary data.</text>
</comment>
<reference evidence="6 7" key="1">
    <citation type="submission" date="2020-08" db="EMBL/GenBank/DDBJ databases">
        <title>Bridging the membrane lipid divide: bacteria of the FCB group superphylum have the potential to synthesize archaeal ether lipids.</title>
        <authorList>
            <person name="Villanueva L."/>
            <person name="Von Meijenfeldt F.A.B."/>
            <person name="Westbye A.B."/>
            <person name="Yadav S."/>
            <person name="Hopmans E.C."/>
            <person name="Dutilh B.E."/>
            <person name="Sinninghe Damste J.S."/>
        </authorList>
    </citation>
    <scope>NUCLEOTIDE SEQUENCE [LARGE SCALE GENOMIC DNA]</scope>
    <source>
        <strain evidence="6">NIOZ-UU30</strain>
    </source>
</reference>